<dbReference type="RefSeq" id="WP_197113646.1">
    <property type="nucleotide sequence ID" value="NZ_JACBXQ010000001.1"/>
</dbReference>
<evidence type="ECO:0000313" key="8">
    <source>
        <dbReference type="Proteomes" id="UP000721415"/>
    </source>
</evidence>
<evidence type="ECO:0000256" key="2">
    <source>
        <dbReference type="ARBA" id="ARBA00022438"/>
    </source>
</evidence>
<name>A0ABS0LQ45_9LACT</name>
<comment type="caution">
    <text evidence="7">The sequence shown here is derived from an EMBL/GenBank/DDBJ whole genome shotgun (WGS) entry which is preliminary data.</text>
</comment>
<proteinExistence type="inferred from homology"/>
<dbReference type="PANTHER" id="PTHR32481:SF0">
    <property type="entry name" value="AMINOPEPTIDASE YPDE-RELATED"/>
    <property type="match status" value="1"/>
</dbReference>
<reference evidence="7 8" key="1">
    <citation type="submission" date="2020-07" db="EMBL/GenBank/DDBJ databases">
        <title>Facklamia lactis sp. nov., isolated from raw milk.</title>
        <authorList>
            <person name="Doll E.V."/>
            <person name="Huptas C."/>
            <person name="Staib L."/>
            <person name="Wenning M."/>
            <person name="Scherer S."/>
        </authorList>
    </citation>
    <scope>NUCLEOTIDE SEQUENCE [LARGE SCALE GENOMIC DNA]</scope>
    <source>
        <strain evidence="7 8">DSM 111018</strain>
    </source>
</reference>
<accession>A0ABS0LQ45</accession>
<keyword evidence="3" id="KW-0645">Protease</keyword>
<evidence type="ECO:0000256" key="6">
    <source>
        <dbReference type="PIRNR" id="PIRNR001123"/>
    </source>
</evidence>
<protein>
    <submittedName>
        <fullName evidence="7">M42 family peptidase</fullName>
    </submittedName>
</protein>
<gene>
    <name evidence="7" type="ORF">HZY91_00805</name>
</gene>
<organism evidence="7 8">
    <name type="scientific">Facklamia lactis</name>
    <dbReference type="NCBI Taxonomy" id="2749967"/>
    <lineage>
        <taxon>Bacteria</taxon>
        <taxon>Bacillati</taxon>
        <taxon>Bacillota</taxon>
        <taxon>Bacilli</taxon>
        <taxon>Lactobacillales</taxon>
        <taxon>Aerococcaceae</taxon>
        <taxon>Facklamia</taxon>
    </lineage>
</organism>
<dbReference type="Gene3D" id="2.40.30.40">
    <property type="entry name" value="Peptidase M42, domain 2"/>
    <property type="match status" value="1"/>
</dbReference>
<evidence type="ECO:0000256" key="5">
    <source>
        <dbReference type="ARBA" id="ARBA00022801"/>
    </source>
</evidence>
<dbReference type="EMBL" id="JACBXQ010000001">
    <property type="protein sequence ID" value="MBG9985429.1"/>
    <property type="molecule type" value="Genomic_DNA"/>
</dbReference>
<dbReference type="InterPro" id="IPR051464">
    <property type="entry name" value="Peptidase_M42_aminopept"/>
</dbReference>
<dbReference type="Pfam" id="PF05343">
    <property type="entry name" value="Peptidase_M42"/>
    <property type="match status" value="1"/>
</dbReference>
<dbReference type="PIRSF" id="PIRSF001123">
    <property type="entry name" value="PepA_GA"/>
    <property type="match status" value="1"/>
</dbReference>
<keyword evidence="2" id="KW-0031">Aminopeptidase</keyword>
<sequence length="361" mass="40520">MKYLNLIEDLTNAKGAPGFEDDVIKVITQYKNNYQLQVDHLKNAYLNLDQIDSTKPTLMLDSHTDEVAFMVKAIDSRGLILIQPLGGWLPTHISAQHYLVRDSEGDYHHGICTSKPIHFMTAEERQKPLTIQDLKIDIGACSREEVIQEFKIEVGQPIIPATQFIYHSKNQTMLAKAFDNRIGVAVSLAVMNELADKIQDLPYNLVAAFAAQEEVGLRGAKVTSQLVKPNLAIVFEGTPSDDFTGDEFTEQARMNMGPQLRYLDNSYIANEWLLKRFKLLASKHEIPLQHAVREGGSTNAGSIHLSNLGVPTATLGTPTRYAHTNLSFCSYRDFQNTVKLAKVFLESLSEEDFNDFKVKTF</sequence>
<dbReference type="Gene3D" id="3.40.630.10">
    <property type="entry name" value="Zn peptidases"/>
    <property type="match status" value="1"/>
</dbReference>
<keyword evidence="4" id="KW-0479">Metal-binding</keyword>
<evidence type="ECO:0000313" key="7">
    <source>
        <dbReference type="EMBL" id="MBG9985429.1"/>
    </source>
</evidence>
<keyword evidence="5" id="KW-0378">Hydrolase</keyword>
<comment type="similarity">
    <text evidence="1 6">Belongs to the peptidase M42 family.</text>
</comment>
<evidence type="ECO:0000256" key="1">
    <source>
        <dbReference type="ARBA" id="ARBA00006272"/>
    </source>
</evidence>
<dbReference type="SUPFAM" id="SSF101821">
    <property type="entry name" value="Aminopeptidase/glucanase lid domain"/>
    <property type="match status" value="1"/>
</dbReference>
<dbReference type="InterPro" id="IPR008007">
    <property type="entry name" value="Peptidase_M42"/>
</dbReference>
<keyword evidence="8" id="KW-1185">Reference proteome</keyword>
<dbReference type="SUPFAM" id="SSF53187">
    <property type="entry name" value="Zn-dependent exopeptidases"/>
    <property type="match status" value="1"/>
</dbReference>
<dbReference type="Proteomes" id="UP000721415">
    <property type="component" value="Unassembled WGS sequence"/>
</dbReference>
<dbReference type="InterPro" id="IPR023367">
    <property type="entry name" value="Peptidase_M42_dom2"/>
</dbReference>
<dbReference type="PANTHER" id="PTHR32481">
    <property type="entry name" value="AMINOPEPTIDASE"/>
    <property type="match status" value="1"/>
</dbReference>
<evidence type="ECO:0000256" key="3">
    <source>
        <dbReference type="ARBA" id="ARBA00022670"/>
    </source>
</evidence>
<evidence type="ECO:0000256" key="4">
    <source>
        <dbReference type="ARBA" id="ARBA00022723"/>
    </source>
</evidence>